<dbReference type="InterPro" id="IPR003938">
    <property type="entry name" value="K_chnl_volt-dep_EAG/ELK/ERG"/>
</dbReference>
<gene>
    <name evidence="3" type="ORF">D915_009736</name>
</gene>
<dbReference type="PANTHER" id="PTHR10217">
    <property type="entry name" value="VOLTAGE AND LIGAND GATED POTASSIUM CHANNEL"/>
    <property type="match status" value="1"/>
</dbReference>
<feature type="region of interest" description="Disordered" evidence="1">
    <location>
        <begin position="42"/>
        <end position="67"/>
    </location>
</feature>
<evidence type="ECO:0000256" key="2">
    <source>
        <dbReference type="SAM" id="Phobius"/>
    </source>
</evidence>
<evidence type="ECO:0000313" key="3">
    <source>
        <dbReference type="EMBL" id="THD19173.1"/>
    </source>
</evidence>
<feature type="region of interest" description="Disordered" evidence="1">
    <location>
        <begin position="79"/>
        <end position="99"/>
    </location>
</feature>
<feature type="transmembrane region" description="Helical" evidence="2">
    <location>
        <begin position="222"/>
        <end position="242"/>
    </location>
</feature>
<proteinExistence type="predicted"/>
<dbReference type="InterPro" id="IPR050818">
    <property type="entry name" value="KCNH_animal-type"/>
</dbReference>
<evidence type="ECO:0000313" key="4">
    <source>
        <dbReference type="Proteomes" id="UP000230066"/>
    </source>
</evidence>
<dbReference type="Proteomes" id="UP000230066">
    <property type="component" value="Unassembled WGS sequence"/>
</dbReference>
<feature type="compositionally biased region" description="Polar residues" evidence="1">
    <location>
        <begin position="89"/>
        <end position="99"/>
    </location>
</feature>
<keyword evidence="4" id="KW-1185">Reference proteome</keyword>
<feature type="transmembrane region" description="Helical" evidence="2">
    <location>
        <begin position="262"/>
        <end position="284"/>
    </location>
</feature>
<sequence length="339" mass="39033">MSSQNDAQMENRLQSNNKVNRVSKFASNLLQLFHFHPAEQNRSTNNLAGSQNGPESQKVSATTTDVSRSSALSGKLLQYHSHNSHPHSPITSDSFNGDASSQYPWSTKDYSTIQDEAKEPNSGNYNFKRRKSIAFLNNVRFRKQSKQNTRKINQQIKNLSGKNVPEYKIQQFPKPNSLLLHYGIFRIVWDWILLTFTFYIAFMVPYYVTFGRRMGLNDTRKLIVDLVVEVFLIIDIMVNFNTTYVNTNGQLVHNRRQLAIHYIRSWFLIDALAAMPVDFTLVVVQTIWTSELDRTTDNSRGIMWSEQIDGLNETQLQINSTKRNSVPIWNVVISIESCI</sequence>
<organism evidence="3 4">
    <name type="scientific">Fasciola hepatica</name>
    <name type="common">Liver fluke</name>
    <dbReference type="NCBI Taxonomy" id="6192"/>
    <lineage>
        <taxon>Eukaryota</taxon>
        <taxon>Metazoa</taxon>
        <taxon>Spiralia</taxon>
        <taxon>Lophotrochozoa</taxon>
        <taxon>Platyhelminthes</taxon>
        <taxon>Trematoda</taxon>
        <taxon>Digenea</taxon>
        <taxon>Plagiorchiida</taxon>
        <taxon>Echinostomata</taxon>
        <taxon>Echinostomatoidea</taxon>
        <taxon>Fasciolidae</taxon>
        <taxon>Fasciola</taxon>
    </lineage>
</organism>
<dbReference type="AlphaFoldDB" id="A0A2H1BU07"/>
<keyword evidence="2" id="KW-0812">Transmembrane</keyword>
<dbReference type="GO" id="GO:0005249">
    <property type="term" value="F:voltage-gated potassium channel activity"/>
    <property type="evidence" value="ECO:0007669"/>
    <property type="project" value="InterPro"/>
</dbReference>
<evidence type="ECO:0000256" key="1">
    <source>
        <dbReference type="SAM" id="MobiDB-lite"/>
    </source>
</evidence>
<dbReference type="PANTHER" id="PTHR10217:SF637">
    <property type="entry name" value="EAG-LIKE K[+] CHANNEL, ISOFORM A"/>
    <property type="match status" value="1"/>
</dbReference>
<name>A0A2H1BU07_FASHE</name>
<dbReference type="PRINTS" id="PR01463">
    <property type="entry name" value="EAGCHANLFMLY"/>
</dbReference>
<accession>A0A2H1BU07</accession>
<comment type="caution">
    <text evidence="3">The sequence shown here is derived from an EMBL/GenBank/DDBJ whole genome shotgun (WGS) entry which is preliminary data.</text>
</comment>
<reference evidence="3" key="1">
    <citation type="submission" date="2019-03" db="EMBL/GenBank/DDBJ databases">
        <title>Improved annotation for the trematode Fasciola hepatica.</title>
        <authorList>
            <person name="Choi Y.-J."/>
            <person name="Martin J."/>
            <person name="Mitreva M."/>
        </authorList>
    </citation>
    <scope>NUCLEOTIDE SEQUENCE [LARGE SCALE GENOMIC DNA]</scope>
</reference>
<feature type="transmembrane region" description="Helical" evidence="2">
    <location>
        <begin position="188"/>
        <end position="210"/>
    </location>
</feature>
<keyword evidence="2" id="KW-1133">Transmembrane helix</keyword>
<keyword evidence="2" id="KW-0472">Membrane</keyword>
<dbReference type="GO" id="GO:0042391">
    <property type="term" value="P:regulation of membrane potential"/>
    <property type="evidence" value="ECO:0007669"/>
    <property type="project" value="TreeGrafter"/>
</dbReference>
<dbReference type="SUPFAM" id="SSF81324">
    <property type="entry name" value="Voltage-gated potassium channels"/>
    <property type="match status" value="1"/>
</dbReference>
<dbReference type="EMBL" id="JXXN02007130">
    <property type="protein sequence ID" value="THD19173.1"/>
    <property type="molecule type" value="Genomic_DNA"/>
</dbReference>
<protein>
    <submittedName>
        <fullName evidence="3">Potassium voltage-gated channel subfamily H member 8</fullName>
    </submittedName>
</protein>
<dbReference type="GO" id="GO:0005886">
    <property type="term" value="C:plasma membrane"/>
    <property type="evidence" value="ECO:0007669"/>
    <property type="project" value="TreeGrafter"/>
</dbReference>